<evidence type="ECO:0000256" key="5">
    <source>
        <dbReference type="SAM" id="SignalP"/>
    </source>
</evidence>
<organism evidence="6 7">
    <name type="scientific">Penicillium canescens</name>
    <dbReference type="NCBI Taxonomy" id="5083"/>
    <lineage>
        <taxon>Eukaryota</taxon>
        <taxon>Fungi</taxon>
        <taxon>Dikarya</taxon>
        <taxon>Ascomycota</taxon>
        <taxon>Pezizomycotina</taxon>
        <taxon>Eurotiomycetes</taxon>
        <taxon>Eurotiomycetidae</taxon>
        <taxon>Eurotiales</taxon>
        <taxon>Aspergillaceae</taxon>
        <taxon>Penicillium</taxon>
    </lineage>
</organism>
<feature type="signal peptide" evidence="5">
    <location>
        <begin position="1"/>
        <end position="20"/>
    </location>
</feature>
<feature type="transmembrane region" description="Helical" evidence="4">
    <location>
        <begin position="284"/>
        <end position="304"/>
    </location>
</feature>
<feature type="compositionally biased region" description="Pro residues" evidence="3">
    <location>
        <begin position="387"/>
        <end position="410"/>
    </location>
</feature>
<keyword evidence="4" id="KW-1133">Transmembrane helix</keyword>
<reference evidence="6" key="2">
    <citation type="submission" date="2023-01" db="EMBL/GenBank/DDBJ databases">
        <authorList>
            <person name="Petersen C."/>
        </authorList>
    </citation>
    <scope>NUCLEOTIDE SEQUENCE</scope>
    <source>
        <strain evidence="6">IBT 15450</strain>
    </source>
</reference>
<evidence type="ECO:0000313" key="6">
    <source>
        <dbReference type="EMBL" id="KAJ6027010.1"/>
    </source>
</evidence>
<dbReference type="InterPro" id="IPR006031">
    <property type="entry name" value="XYPPX"/>
</dbReference>
<feature type="chain" id="PRO_5042080996" description="Rhodopsin" evidence="5">
    <location>
        <begin position="21"/>
        <end position="431"/>
    </location>
</feature>
<feature type="compositionally biased region" description="Polar residues" evidence="3">
    <location>
        <begin position="416"/>
        <end position="431"/>
    </location>
</feature>
<sequence length="431" mass="47097">MKHLTTYTLLGHALLQFALASPWFGTEYVAIVESTIADGYTGVYITNDPIVRTYTEVITPTESNPAVLSTITSTETYYGDVTAIQLVVEPTAGVQNTGYDYVNHYATVTYTAPSSCSYTTSQTLITAIPINVPLDAEDLVHPSMYTSTITYQYNTYRYTRTMALLDIDDIPTSVFSSASSLYKPSMYKTCDSYYSSGRSTYYSSGDDDSTSYAGCSKFIWYLGSSEFSGGYCCSDGCHYTWGIPPWGLGLAIFFGWFGLFLIIGLIESWFIFRRAMVGKKARRGLPYGFALLCPILSCLFLITVKKYPAKTPEEQAVLVANWKDMSGGRKLGMWLKYLFRRKDPAAVALARPGPGSVVAPYPPPGSWYPPPGAAGPVVPPMAAYPSGYPPQGYPPQGYPPHGPQGYPTPPAAEADATSQPKTVSVSETERT</sequence>
<gene>
    <name evidence="6" type="ORF">N7460_011827</name>
</gene>
<proteinExistence type="predicted"/>
<keyword evidence="5" id="KW-0732">Signal</keyword>
<evidence type="ECO:0000256" key="1">
    <source>
        <dbReference type="ARBA" id="ARBA00013487"/>
    </source>
</evidence>
<reference evidence="6" key="1">
    <citation type="journal article" date="2023" name="IMA Fungus">
        <title>Comparative genomic study of the Penicillium genus elucidates a diverse pangenome and 15 lateral gene transfer events.</title>
        <authorList>
            <person name="Petersen C."/>
            <person name="Sorensen T."/>
            <person name="Nielsen M.R."/>
            <person name="Sondergaard T.E."/>
            <person name="Sorensen J.L."/>
            <person name="Fitzpatrick D.A."/>
            <person name="Frisvad J.C."/>
            <person name="Nielsen K.L."/>
        </authorList>
    </citation>
    <scope>NUCLEOTIDE SEQUENCE</scope>
    <source>
        <strain evidence="6">IBT 15450</strain>
    </source>
</reference>
<evidence type="ECO:0000256" key="3">
    <source>
        <dbReference type="SAM" id="MobiDB-lite"/>
    </source>
</evidence>
<dbReference type="AlphaFoldDB" id="A0AAD6N3C8"/>
<evidence type="ECO:0000256" key="2">
    <source>
        <dbReference type="ARBA" id="ARBA00043946"/>
    </source>
</evidence>
<dbReference type="Proteomes" id="UP001219568">
    <property type="component" value="Unassembled WGS sequence"/>
</dbReference>
<evidence type="ECO:0000313" key="7">
    <source>
        <dbReference type="Proteomes" id="UP001219568"/>
    </source>
</evidence>
<comment type="subcellular location">
    <subcellularLocation>
        <location evidence="2">Cell projection</location>
        <location evidence="2">Rhabdomere membrane</location>
        <topology evidence="2">Multi-pass membrane protein</topology>
    </subcellularLocation>
</comment>
<dbReference type="Pfam" id="PF02162">
    <property type="entry name" value="XYPPX"/>
    <property type="match status" value="1"/>
</dbReference>
<feature type="transmembrane region" description="Helical" evidence="4">
    <location>
        <begin position="246"/>
        <end position="272"/>
    </location>
</feature>
<keyword evidence="4" id="KW-0812">Transmembrane</keyword>
<feature type="region of interest" description="Disordered" evidence="3">
    <location>
        <begin position="379"/>
        <end position="431"/>
    </location>
</feature>
<accession>A0AAD6N3C8</accession>
<keyword evidence="4" id="KW-0472">Membrane</keyword>
<comment type="caution">
    <text evidence="6">The sequence shown here is derived from an EMBL/GenBank/DDBJ whole genome shotgun (WGS) entry which is preliminary data.</text>
</comment>
<name>A0AAD6N3C8_PENCN</name>
<dbReference type="EMBL" id="JAQJZL010000015">
    <property type="protein sequence ID" value="KAJ6027010.1"/>
    <property type="molecule type" value="Genomic_DNA"/>
</dbReference>
<protein>
    <recommendedName>
        <fullName evidence="1">Rhodopsin</fullName>
    </recommendedName>
</protein>
<evidence type="ECO:0000256" key="4">
    <source>
        <dbReference type="SAM" id="Phobius"/>
    </source>
</evidence>
<keyword evidence="7" id="KW-1185">Reference proteome</keyword>